<dbReference type="InterPro" id="IPR000772">
    <property type="entry name" value="Ricin_B_lectin"/>
</dbReference>
<dbReference type="EMBL" id="JACHNE010000001">
    <property type="protein sequence ID" value="MBB5800083.1"/>
    <property type="molecule type" value="Genomic_DNA"/>
</dbReference>
<keyword evidence="3" id="KW-1185">Reference proteome</keyword>
<proteinExistence type="predicted"/>
<organism evidence="2 3">
    <name type="scientific">Streptomyces caelestis</name>
    <dbReference type="NCBI Taxonomy" id="36816"/>
    <lineage>
        <taxon>Bacteria</taxon>
        <taxon>Bacillati</taxon>
        <taxon>Actinomycetota</taxon>
        <taxon>Actinomycetes</taxon>
        <taxon>Kitasatosporales</taxon>
        <taxon>Streptomycetaceae</taxon>
        <taxon>Streptomyces</taxon>
    </lineage>
</organism>
<reference evidence="2 3" key="1">
    <citation type="submission" date="2020-08" db="EMBL/GenBank/DDBJ databases">
        <title>Sequencing the genomes of 1000 actinobacteria strains.</title>
        <authorList>
            <person name="Klenk H.-P."/>
        </authorList>
    </citation>
    <scope>NUCLEOTIDE SEQUENCE [LARGE SCALE GENOMIC DNA]</scope>
    <source>
        <strain evidence="2 3">DSM 40084</strain>
    </source>
</reference>
<protein>
    <submittedName>
        <fullName evidence="2">N-acetylmuramoyl-L-alanine amidase CwlA</fullName>
    </submittedName>
</protein>
<dbReference type="Pfam" id="PF14200">
    <property type="entry name" value="RicinB_lectin_2"/>
    <property type="match status" value="1"/>
</dbReference>
<dbReference type="Gene3D" id="2.80.10.50">
    <property type="match status" value="1"/>
</dbReference>
<sequence>MLVNRGSGKAVEGLNASTTDGARVVQYADWSGANQQWQLVRASGVLAQVHTAGRVR</sequence>
<accession>A0A7W9LXW3</accession>
<comment type="caution">
    <text evidence="2">The sequence shown here is derived from an EMBL/GenBank/DDBJ whole genome shotgun (WGS) entry which is preliminary data.</text>
</comment>
<dbReference type="AlphaFoldDB" id="A0A7W9LXW3"/>
<evidence type="ECO:0000313" key="3">
    <source>
        <dbReference type="Proteomes" id="UP000590647"/>
    </source>
</evidence>
<evidence type="ECO:0000313" key="2">
    <source>
        <dbReference type="EMBL" id="MBB5800083.1"/>
    </source>
</evidence>
<dbReference type="InterPro" id="IPR035992">
    <property type="entry name" value="Ricin_B-like_lectins"/>
</dbReference>
<feature type="domain" description="Ricin B lectin" evidence="1">
    <location>
        <begin position="2"/>
        <end position="44"/>
    </location>
</feature>
<dbReference type="SUPFAM" id="SSF50370">
    <property type="entry name" value="Ricin B-like lectins"/>
    <property type="match status" value="1"/>
</dbReference>
<evidence type="ECO:0000259" key="1">
    <source>
        <dbReference type="Pfam" id="PF14200"/>
    </source>
</evidence>
<name>A0A7W9LXW3_9ACTN</name>
<dbReference type="Proteomes" id="UP000590647">
    <property type="component" value="Unassembled WGS sequence"/>
</dbReference>
<gene>
    <name evidence="2" type="ORF">HDA41_008047</name>
</gene>